<keyword evidence="2" id="KW-1185">Reference proteome</keyword>
<dbReference type="EMBL" id="NQXA01000004">
    <property type="protein sequence ID" value="PHQ29587.1"/>
    <property type="molecule type" value="Genomic_DNA"/>
</dbReference>
<gene>
    <name evidence="1" type="ORF">CJ305_09745</name>
</gene>
<sequence length="161" mass="17954">MKEGFKSIVAISIFMMSFFGFGQELEEAVIYQLNNTSIKQLQLPVKQTENSSIFILQVGTDNIIETSANSTDIELALNQNGSNNVIRMVDNADRINVSVTQNGDQNTFTKYNFFNNTIVNSSFIQNGNNQDINVFGENSISETMKITMTGDGQSLIVRNFN</sequence>
<dbReference type="OrthoDB" id="1447223at2"/>
<evidence type="ECO:0000313" key="1">
    <source>
        <dbReference type="EMBL" id="PHQ29587.1"/>
    </source>
</evidence>
<organism evidence="1 2">
    <name type="scientific">Leeuwenhoekiella nanhaiensis</name>
    <dbReference type="NCBI Taxonomy" id="1655491"/>
    <lineage>
        <taxon>Bacteria</taxon>
        <taxon>Pseudomonadati</taxon>
        <taxon>Bacteroidota</taxon>
        <taxon>Flavobacteriia</taxon>
        <taxon>Flavobacteriales</taxon>
        <taxon>Flavobacteriaceae</taxon>
        <taxon>Leeuwenhoekiella</taxon>
    </lineage>
</organism>
<proteinExistence type="predicted"/>
<comment type="caution">
    <text evidence="1">The sequence shown here is derived from an EMBL/GenBank/DDBJ whole genome shotgun (WGS) entry which is preliminary data.</text>
</comment>
<dbReference type="Proteomes" id="UP000229433">
    <property type="component" value="Unassembled WGS sequence"/>
</dbReference>
<dbReference type="RefSeq" id="WP_099646081.1">
    <property type="nucleotide sequence ID" value="NZ_KZ319290.1"/>
</dbReference>
<evidence type="ECO:0008006" key="3">
    <source>
        <dbReference type="Google" id="ProtNLM"/>
    </source>
</evidence>
<evidence type="ECO:0000313" key="2">
    <source>
        <dbReference type="Proteomes" id="UP000229433"/>
    </source>
</evidence>
<reference evidence="1 2" key="1">
    <citation type="submission" date="2017-08" db="EMBL/GenBank/DDBJ databases">
        <title>The whole genome shortgun sequences of strain Leeuwenhoekiella nanhaiensis G18 from the South China Sea.</title>
        <authorList>
            <person name="Liu Q."/>
        </authorList>
    </citation>
    <scope>NUCLEOTIDE SEQUENCE [LARGE SCALE GENOMIC DNA]</scope>
    <source>
        <strain evidence="1 2">G18</strain>
    </source>
</reference>
<dbReference type="AlphaFoldDB" id="A0A2G1VS27"/>
<accession>A0A2G1VS27</accession>
<name>A0A2G1VS27_9FLAO</name>
<protein>
    <recommendedName>
        <fullName evidence="3">Curlin associated repeat-containing protein</fullName>
    </recommendedName>
</protein>